<dbReference type="RefSeq" id="WP_166846304.1">
    <property type="nucleotide sequence ID" value="NZ_JAAONY010000002.1"/>
</dbReference>
<dbReference type="InParanoid" id="A0A7X0MXR1"/>
<proteinExistence type="predicted"/>
<dbReference type="Pfam" id="PF03279">
    <property type="entry name" value="Lip_A_acyltrans"/>
    <property type="match status" value="1"/>
</dbReference>
<keyword evidence="2" id="KW-1003">Cell membrane</keyword>
<dbReference type="EMBL" id="JACHHT010000002">
    <property type="protein sequence ID" value="MBB6522259.1"/>
    <property type="molecule type" value="Genomic_DNA"/>
</dbReference>
<sequence length="280" mass="31439">MKNKRSLQTEFLWALLNSPQVVRTACYKLLSLIIYQKRQKTMSRSIQLSFNGFGQNEAKHIAKQSVNYQASGILNCLDTPGIKHELINSTPYFDLPSHLKGQSAVFVSLHMGFADLPTYLLNKVGIPTATLIGRGENAPALNTIGRRILEQLSIPYIKRGKNTMLQLMEALAQGQSLMIHSDLRERGQKVSFLNRETTIPTTAAALAVLSDSPLYFCYTVKDSANADRCQLYISEVSRPASKALGRKELISALTDTIALKMQEAISLHPEQWFWSYNRFK</sequence>
<dbReference type="GO" id="GO:0009247">
    <property type="term" value="P:glycolipid biosynthetic process"/>
    <property type="evidence" value="ECO:0007669"/>
    <property type="project" value="UniProtKB-ARBA"/>
</dbReference>
<evidence type="ECO:0000256" key="5">
    <source>
        <dbReference type="ARBA" id="ARBA00023136"/>
    </source>
</evidence>
<dbReference type="InterPro" id="IPR004960">
    <property type="entry name" value="LipA_acyltrans"/>
</dbReference>
<keyword evidence="6 7" id="KW-0012">Acyltransferase</keyword>
<evidence type="ECO:0000256" key="3">
    <source>
        <dbReference type="ARBA" id="ARBA00022519"/>
    </source>
</evidence>
<dbReference type="PANTHER" id="PTHR30606:SF10">
    <property type="entry name" value="PHOSPHATIDYLINOSITOL MANNOSIDE ACYLTRANSFERASE"/>
    <property type="match status" value="1"/>
</dbReference>
<keyword evidence="8" id="KW-1185">Reference proteome</keyword>
<name>A0A7X0MXR1_9GAMM</name>
<protein>
    <submittedName>
        <fullName evidence="7">Lauroyl/myristoyl acyltransferase</fullName>
    </submittedName>
</protein>
<dbReference type="CDD" id="cd07984">
    <property type="entry name" value="LPLAT_LABLAT-like"/>
    <property type="match status" value="1"/>
</dbReference>
<dbReference type="GO" id="GO:0016746">
    <property type="term" value="F:acyltransferase activity"/>
    <property type="evidence" value="ECO:0007669"/>
    <property type="project" value="UniProtKB-KW"/>
</dbReference>
<evidence type="ECO:0000256" key="2">
    <source>
        <dbReference type="ARBA" id="ARBA00022475"/>
    </source>
</evidence>
<evidence type="ECO:0000256" key="1">
    <source>
        <dbReference type="ARBA" id="ARBA00004533"/>
    </source>
</evidence>
<dbReference type="GO" id="GO:0005886">
    <property type="term" value="C:plasma membrane"/>
    <property type="evidence" value="ECO:0007669"/>
    <property type="project" value="UniProtKB-SubCell"/>
</dbReference>
<reference evidence="7 8" key="1">
    <citation type="submission" date="2020-08" db="EMBL/GenBank/DDBJ databases">
        <title>Genomic Encyclopedia of Type Strains, Phase IV (KMG-IV): sequencing the most valuable type-strain genomes for metagenomic binning, comparative biology and taxonomic classification.</title>
        <authorList>
            <person name="Goeker M."/>
        </authorList>
    </citation>
    <scope>NUCLEOTIDE SEQUENCE [LARGE SCALE GENOMIC DNA]</scope>
    <source>
        <strain evidence="7 8">DSM 22368</strain>
    </source>
</reference>
<gene>
    <name evidence="7" type="ORF">HNR48_002544</name>
</gene>
<comment type="subcellular location">
    <subcellularLocation>
        <location evidence="1">Cell inner membrane</location>
    </subcellularLocation>
</comment>
<organism evidence="7 8">
    <name type="scientific">Pseudoteredinibacter isoporae</name>
    <dbReference type="NCBI Taxonomy" id="570281"/>
    <lineage>
        <taxon>Bacteria</taxon>
        <taxon>Pseudomonadati</taxon>
        <taxon>Pseudomonadota</taxon>
        <taxon>Gammaproteobacteria</taxon>
        <taxon>Cellvibrionales</taxon>
        <taxon>Cellvibrionaceae</taxon>
        <taxon>Pseudoteredinibacter</taxon>
    </lineage>
</organism>
<keyword evidence="3" id="KW-0997">Cell inner membrane</keyword>
<accession>A0A7X0MXR1</accession>
<evidence type="ECO:0000256" key="4">
    <source>
        <dbReference type="ARBA" id="ARBA00022679"/>
    </source>
</evidence>
<evidence type="ECO:0000313" key="8">
    <source>
        <dbReference type="Proteomes" id="UP000528457"/>
    </source>
</evidence>
<keyword evidence="4 7" id="KW-0808">Transferase</keyword>
<evidence type="ECO:0000313" key="7">
    <source>
        <dbReference type="EMBL" id="MBB6522259.1"/>
    </source>
</evidence>
<dbReference type="AlphaFoldDB" id="A0A7X0MXR1"/>
<dbReference type="PANTHER" id="PTHR30606">
    <property type="entry name" value="LIPID A BIOSYNTHESIS LAUROYL ACYLTRANSFERASE"/>
    <property type="match status" value="1"/>
</dbReference>
<comment type="caution">
    <text evidence="7">The sequence shown here is derived from an EMBL/GenBank/DDBJ whole genome shotgun (WGS) entry which is preliminary data.</text>
</comment>
<keyword evidence="5" id="KW-0472">Membrane</keyword>
<evidence type="ECO:0000256" key="6">
    <source>
        <dbReference type="ARBA" id="ARBA00023315"/>
    </source>
</evidence>
<dbReference type="Proteomes" id="UP000528457">
    <property type="component" value="Unassembled WGS sequence"/>
</dbReference>